<evidence type="ECO:0000313" key="3">
    <source>
        <dbReference type="Proteomes" id="UP000878956"/>
    </source>
</evidence>
<reference evidence="2" key="1">
    <citation type="journal article" date="2018" name="Genome Biol.">
        <title>SKESA: strategic k-mer extension for scrupulous assemblies.</title>
        <authorList>
            <person name="Souvorov A."/>
            <person name="Agarwala R."/>
            <person name="Lipman D.J."/>
        </authorList>
    </citation>
    <scope>NUCLEOTIDE SEQUENCE</scope>
    <source>
        <strain evidence="2">HN1000</strain>
    </source>
</reference>
<gene>
    <name evidence="2" type="ORF">KRM00_003309</name>
</gene>
<feature type="transmembrane region" description="Helical" evidence="1">
    <location>
        <begin position="53"/>
        <end position="70"/>
    </location>
</feature>
<keyword evidence="1" id="KW-0472">Membrane</keyword>
<dbReference type="EMBL" id="DAEPXK010000048">
    <property type="protein sequence ID" value="HBH1543777.1"/>
    <property type="molecule type" value="Genomic_DNA"/>
</dbReference>
<organism evidence="2 3">
    <name type="scientific">Clostridioides difficile</name>
    <name type="common">Peptoclostridium difficile</name>
    <dbReference type="NCBI Taxonomy" id="1496"/>
    <lineage>
        <taxon>Bacteria</taxon>
        <taxon>Bacillati</taxon>
        <taxon>Bacillota</taxon>
        <taxon>Clostridia</taxon>
        <taxon>Peptostreptococcales</taxon>
        <taxon>Peptostreptococcaceae</taxon>
        <taxon>Clostridioides</taxon>
    </lineage>
</organism>
<comment type="caution">
    <text evidence="2">The sequence shown here is derived from an EMBL/GenBank/DDBJ whole genome shotgun (WGS) entry which is preliminary data.</text>
</comment>
<reference evidence="2" key="2">
    <citation type="submission" date="2021-06" db="EMBL/GenBank/DDBJ databases">
        <authorList>
            <consortium name="NCBI Pathogen Detection Project"/>
        </authorList>
    </citation>
    <scope>NUCLEOTIDE SEQUENCE</scope>
    <source>
        <strain evidence="2">HN1000</strain>
    </source>
</reference>
<dbReference type="AlphaFoldDB" id="A0AAN5VPE4"/>
<keyword evidence="1" id="KW-1133">Transmembrane helix</keyword>
<evidence type="ECO:0000313" key="2">
    <source>
        <dbReference type="EMBL" id="HBH1543777.1"/>
    </source>
</evidence>
<evidence type="ECO:0000256" key="1">
    <source>
        <dbReference type="SAM" id="Phobius"/>
    </source>
</evidence>
<keyword evidence="1" id="KW-0812">Transmembrane</keyword>
<sequence length="225" mass="26809">MREKNKEKYLFLKMKNGKVIKYKSPFESTKKDDNTNETFLYNRSATSRNTLKIIFILFTFFSFSLLLKIVPDSLSKFDYLPKYITMEKKEPLINKKNSNNDIYLIEKAINLENILLKKNYDSLKHNALLYYSGNFSFLDMQNYLSEKKQVVEDNLSSFHKKDTLFEQNKDIYLLLEKRHLNFKKLILNLISDLERSSIIETINTNISEDNFLLEKEMKLFDKLNS</sequence>
<proteinExistence type="predicted"/>
<name>A0AAN5VPE4_CLODI</name>
<accession>A0AAN5VPE4</accession>
<dbReference type="Proteomes" id="UP000878956">
    <property type="component" value="Unassembled WGS sequence"/>
</dbReference>
<protein>
    <submittedName>
        <fullName evidence="2">Uncharacterized protein</fullName>
    </submittedName>
</protein>